<dbReference type="InterPro" id="IPR029060">
    <property type="entry name" value="PIN-like_dom_sf"/>
</dbReference>
<dbReference type="RefSeq" id="WP_238476879.1">
    <property type="nucleotide sequence ID" value="NZ_CP064786.1"/>
</dbReference>
<dbReference type="KEGG" id="hara:AArcS_1613"/>
<dbReference type="SUPFAM" id="SSF88723">
    <property type="entry name" value="PIN domain-like"/>
    <property type="match status" value="1"/>
</dbReference>
<gene>
    <name evidence="1" type="ORF">AArcS_1613</name>
</gene>
<keyword evidence="2" id="KW-1185">Reference proteome</keyword>
<evidence type="ECO:0000313" key="2">
    <source>
        <dbReference type="Proteomes" id="UP000663586"/>
    </source>
</evidence>
<dbReference type="EMBL" id="CP064786">
    <property type="protein sequence ID" value="QSG02824.1"/>
    <property type="molecule type" value="Genomic_DNA"/>
</dbReference>
<name>A0A897MQG4_9EURY</name>
<evidence type="ECO:0000313" key="1">
    <source>
        <dbReference type="EMBL" id="QSG02824.1"/>
    </source>
</evidence>
<dbReference type="Pfam" id="PF26507">
    <property type="entry name" value="DUF8169"/>
    <property type="match status" value="1"/>
</dbReference>
<dbReference type="InterPro" id="IPR058482">
    <property type="entry name" value="DUF8169"/>
</dbReference>
<organism evidence="1 2">
    <name type="scientific">Natranaeroarchaeum sulfidigenes</name>
    <dbReference type="NCBI Taxonomy" id="2784880"/>
    <lineage>
        <taxon>Archaea</taxon>
        <taxon>Methanobacteriati</taxon>
        <taxon>Methanobacteriota</taxon>
        <taxon>Stenosarchaea group</taxon>
        <taxon>Halobacteria</taxon>
        <taxon>Halobacteriales</taxon>
        <taxon>Natronoarchaeaceae</taxon>
        <taxon>Natranaeroarchaeum</taxon>
    </lineage>
</organism>
<proteinExistence type="predicted"/>
<dbReference type="AlphaFoldDB" id="A0A897MQG4"/>
<accession>A0A897MQG4</accession>
<dbReference type="GeneID" id="70684996"/>
<evidence type="ECO:0008006" key="3">
    <source>
        <dbReference type="Google" id="ProtNLM"/>
    </source>
</evidence>
<reference evidence="1" key="1">
    <citation type="submission" date="2020-11" db="EMBL/GenBank/DDBJ databases">
        <title>Carbohydrate-dependent, anaerobic sulfur respiration: A novel catabolism in halophilic archaea.</title>
        <authorList>
            <person name="Sorokin D.Y."/>
            <person name="Messina E."/>
            <person name="Smedile F."/>
            <person name="La Cono V."/>
            <person name="Hallsworth J.E."/>
            <person name="Yakimov M.M."/>
        </authorList>
    </citation>
    <scope>NUCLEOTIDE SEQUENCE</scope>
    <source>
        <strain evidence="1">AArc-S</strain>
    </source>
</reference>
<dbReference type="Proteomes" id="UP000663586">
    <property type="component" value="Chromosome"/>
</dbReference>
<protein>
    <recommendedName>
        <fullName evidence="3">DUF4935 domain-containing protein</fullName>
    </recommendedName>
</protein>
<sequence length="224" mass="25209">MASEDSPESVFVDTCILVSFVQREWERNRSTAILESDKVDVVVSPNVLNEFNDVVERRRDIYEDLIDFLLENEGQIEDYDPGERRVYIGQNDATHVRNIQMTLASLDNRQEVLRRLRRFVRAAGKRADHLESSLEDSTVDPLAPFSLELALGRIINNGADVRIVTDAAGWTAEGGSGIFATLDGDDILEYTEEIVDLLADEQGSDWVIDIVLPKEVEASYQSMS</sequence>